<feature type="domain" description="G-protein coupled receptors family 1 profile" evidence="10">
    <location>
        <begin position="1"/>
        <end position="209"/>
    </location>
</feature>
<evidence type="ECO:0000256" key="3">
    <source>
        <dbReference type="ARBA" id="ARBA00022692"/>
    </source>
</evidence>
<dbReference type="InterPro" id="IPR017452">
    <property type="entry name" value="GPCR_Rhodpsn_7TM"/>
</dbReference>
<evidence type="ECO:0000259" key="10">
    <source>
        <dbReference type="PROSITE" id="PS50262"/>
    </source>
</evidence>
<feature type="transmembrane region" description="Helical" evidence="9">
    <location>
        <begin position="101"/>
        <end position="121"/>
    </location>
</feature>
<accession>A0A6P8J059</accession>
<comment type="subcellular location">
    <subcellularLocation>
        <location evidence="1">Cell membrane</location>
        <topology evidence="1">Multi-pass membrane protein</topology>
    </subcellularLocation>
</comment>
<dbReference type="GO" id="GO:0007268">
    <property type="term" value="P:chemical synaptic transmission"/>
    <property type="evidence" value="ECO:0007669"/>
    <property type="project" value="TreeGrafter"/>
</dbReference>
<evidence type="ECO:0000313" key="11">
    <source>
        <dbReference type="Proteomes" id="UP000515163"/>
    </source>
</evidence>
<evidence type="ECO:0000313" key="12">
    <source>
        <dbReference type="RefSeq" id="XP_031573201.1"/>
    </source>
</evidence>
<reference evidence="12" key="1">
    <citation type="submission" date="2025-08" db="UniProtKB">
        <authorList>
            <consortium name="RefSeq"/>
        </authorList>
    </citation>
    <scope>IDENTIFICATION</scope>
    <source>
        <tissue evidence="12">Tentacle</tissue>
    </source>
</reference>
<evidence type="ECO:0000256" key="4">
    <source>
        <dbReference type="ARBA" id="ARBA00022989"/>
    </source>
</evidence>
<evidence type="ECO:0000256" key="8">
    <source>
        <dbReference type="ARBA" id="ARBA00023224"/>
    </source>
</evidence>
<dbReference type="Proteomes" id="UP000515163">
    <property type="component" value="Unplaced"/>
</dbReference>
<evidence type="ECO:0000256" key="7">
    <source>
        <dbReference type="ARBA" id="ARBA00023170"/>
    </source>
</evidence>
<keyword evidence="4 9" id="KW-1133">Transmembrane helix</keyword>
<evidence type="ECO:0000256" key="6">
    <source>
        <dbReference type="ARBA" id="ARBA00023136"/>
    </source>
</evidence>
<organism evidence="11 12">
    <name type="scientific">Actinia tenebrosa</name>
    <name type="common">Australian red waratah sea anemone</name>
    <dbReference type="NCBI Taxonomy" id="6105"/>
    <lineage>
        <taxon>Eukaryota</taxon>
        <taxon>Metazoa</taxon>
        <taxon>Cnidaria</taxon>
        <taxon>Anthozoa</taxon>
        <taxon>Hexacorallia</taxon>
        <taxon>Actiniaria</taxon>
        <taxon>Actiniidae</taxon>
        <taxon>Actinia</taxon>
    </lineage>
</organism>
<dbReference type="SUPFAM" id="SSF81321">
    <property type="entry name" value="Family A G protein-coupled receptor-like"/>
    <property type="match status" value="1"/>
</dbReference>
<keyword evidence="7" id="KW-0675">Receptor</keyword>
<keyword evidence="11" id="KW-1185">Reference proteome</keyword>
<name>A0A6P8J059_ACTTE</name>
<feature type="transmembrane region" description="Helical" evidence="9">
    <location>
        <begin position="152"/>
        <end position="178"/>
    </location>
</feature>
<dbReference type="CDD" id="cd00637">
    <property type="entry name" value="7tm_classA_rhodopsin-like"/>
    <property type="match status" value="1"/>
</dbReference>
<keyword evidence="2" id="KW-1003">Cell membrane</keyword>
<dbReference type="PROSITE" id="PS50262">
    <property type="entry name" value="G_PROTEIN_RECEP_F1_2"/>
    <property type="match status" value="1"/>
</dbReference>
<dbReference type="GO" id="GO:0004993">
    <property type="term" value="F:G protein-coupled serotonin receptor activity"/>
    <property type="evidence" value="ECO:0007669"/>
    <property type="project" value="TreeGrafter"/>
</dbReference>
<dbReference type="GO" id="GO:0045202">
    <property type="term" value="C:synapse"/>
    <property type="evidence" value="ECO:0007669"/>
    <property type="project" value="GOC"/>
</dbReference>
<sequence length="393" mass="44604">MALKMKTNISSSNSSSNLDRNAFIYSTEASIIQTVSLVVIVLCGLADKRPKLCLVGIWIICAMVSFIALGPFSGWDYMTFNSTTAHCGISFPVSITQKFRLAVLATTAFIIPLSLMTYAYWRIYSKVNHHERRLSNTGTINIRKIIPVKKKLTITLCLMFGTFVTCWSPFFLLISMAICLKSPSDLPNALGRFAYWFGYINCCINPVVYCMRTSTFKEMMRGRSTSLQTLERQPRKRRAQSLPILSTKNRRMSSISIAIRPAPETPSRLFFDTSSSNSSQSGTPNVRVHRKRAFSWTANYTVAEAIEKDIQESRRIAQRELRLPLRNTTKRMIFSNKSVRTSLPPTIVESPLEATNDVENIHMPCSVTFLPCMEIVPRDKKMSSYQNETIYKK</sequence>
<evidence type="ECO:0000256" key="1">
    <source>
        <dbReference type="ARBA" id="ARBA00004651"/>
    </source>
</evidence>
<keyword evidence="3 9" id="KW-0812">Transmembrane</keyword>
<dbReference type="GO" id="GO:0005886">
    <property type="term" value="C:plasma membrane"/>
    <property type="evidence" value="ECO:0007669"/>
    <property type="project" value="UniProtKB-SubCell"/>
</dbReference>
<keyword evidence="5" id="KW-0297">G-protein coupled receptor</keyword>
<gene>
    <name evidence="12" type="primary">LOC116307190</name>
</gene>
<dbReference type="PANTHER" id="PTHR24247">
    <property type="entry name" value="5-HYDROXYTRYPTAMINE RECEPTOR"/>
    <property type="match status" value="1"/>
</dbReference>
<evidence type="ECO:0000256" key="2">
    <source>
        <dbReference type="ARBA" id="ARBA00022475"/>
    </source>
</evidence>
<evidence type="ECO:0000256" key="9">
    <source>
        <dbReference type="SAM" id="Phobius"/>
    </source>
</evidence>
<evidence type="ECO:0000256" key="5">
    <source>
        <dbReference type="ARBA" id="ARBA00023040"/>
    </source>
</evidence>
<feature type="transmembrane region" description="Helical" evidence="9">
    <location>
        <begin position="22"/>
        <end position="45"/>
    </location>
</feature>
<feature type="transmembrane region" description="Helical" evidence="9">
    <location>
        <begin position="52"/>
        <end position="72"/>
    </location>
</feature>
<dbReference type="PRINTS" id="PR00237">
    <property type="entry name" value="GPCRRHODOPSN"/>
</dbReference>
<proteinExistence type="predicted"/>
<dbReference type="GO" id="GO:0030425">
    <property type="term" value="C:dendrite"/>
    <property type="evidence" value="ECO:0007669"/>
    <property type="project" value="TreeGrafter"/>
</dbReference>
<dbReference type="OrthoDB" id="5980076at2759"/>
<protein>
    <submittedName>
        <fullName evidence="12">Histamine H2 receptor-like</fullName>
    </submittedName>
</protein>
<dbReference type="InterPro" id="IPR000276">
    <property type="entry name" value="GPCR_Rhodpsn"/>
</dbReference>
<dbReference type="KEGG" id="aten:116307190"/>
<dbReference type="GO" id="GO:0030594">
    <property type="term" value="F:neurotransmitter receptor activity"/>
    <property type="evidence" value="ECO:0007669"/>
    <property type="project" value="TreeGrafter"/>
</dbReference>
<dbReference type="InParanoid" id="A0A6P8J059"/>
<dbReference type="GO" id="GO:0007187">
    <property type="term" value="P:G protein-coupled receptor signaling pathway, coupled to cyclic nucleotide second messenger"/>
    <property type="evidence" value="ECO:0007669"/>
    <property type="project" value="TreeGrafter"/>
</dbReference>
<dbReference type="Pfam" id="PF00001">
    <property type="entry name" value="7tm_1"/>
    <property type="match status" value="1"/>
</dbReference>
<dbReference type="RefSeq" id="XP_031573201.1">
    <property type="nucleotide sequence ID" value="XM_031717341.1"/>
</dbReference>
<dbReference type="Gene3D" id="1.20.1070.10">
    <property type="entry name" value="Rhodopsin 7-helix transmembrane proteins"/>
    <property type="match status" value="1"/>
</dbReference>
<keyword evidence="6 9" id="KW-0472">Membrane</keyword>
<dbReference type="AlphaFoldDB" id="A0A6P8J059"/>
<feature type="transmembrane region" description="Helical" evidence="9">
    <location>
        <begin position="193"/>
        <end position="211"/>
    </location>
</feature>
<dbReference type="GeneID" id="116307190"/>
<keyword evidence="8" id="KW-0807">Transducer</keyword>